<sequence length="169" mass="18388">MATLRITTILLLLLLISFSTAAYVSGDNDDTKAVYQVLQGYDFPVGIIPKGATGYKLDNSTGKFSLYLNSSCSFSIDSYKLKYMSTITGVIKKDKLSSLSGIKVKVLILWLSISEVIRDDDELDFSVGIASADFSVNNFEESPTCGCGFDCVNANEKKLINRNGFVSSS</sequence>
<feature type="chain" id="PRO_5022866550" description="DUF538 domain-containing protein" evidence="1">
    <location>
        <begin position="22"/>
        <end position="169"/>
    </location>
</feature>
<name>A0A5C7I244_9ROSI</name>
<evidence type="ECO:0008006" key="4">
    <source>
        <dbReference type="Google" id="ProtNLM"/>
    </source>
</evidence>
<reference evidence="3" key="1">
    <citation type="journal article" date="2019" name="Gigascience">
        <title>De novo genome assembly of the endangered Acer yangbiense, a plant species with extremely small populations endemic to Yunnan Province, China.</title>
        <authorList>
            <person name="Yang J."/>
            <person name="Wariss H.M."/>
            <person name="Tao L."/>
            <person name="Zhang R."/>
            <person name="Yun Q."/>
            <person name="Hollingsworth P."/>
            <person name="Dao Z."/>
            <person name="Luo G."/>
            <person name="Guo H."/>
            <person name="Ma Y."/>
            <person name="Sun W."/>
        </authorList>
    </citation>
    <scope>NUCLEOTIDE SEQUENCE [LARGE SCALE GENOMIC DNA]</scope>
    <source>
        <strain evidence="3">cv. Malutang</strain>
    </source>
</reference>
<dbReference type="Proteomes" id="UP000323000">
    <property type="component" value="Chromosome 4"/>
</dbReference>
<accession>A0A5C7I244</accession>
<dbReference type="EMBL" id="VAHF01000004">
    <property type="protein sequence ID" value="TXG63407.1"/>
    <property type="molecule type" value="Genomic_DNA"/>
</dbReference>
<gene>
    <name evidence="2" type="ORF">EZV62_010401</name>
</gene>
<dbReference type="InterPro" id="IPR036758">
    <property type="entry name" value="At5g01610-like"/>
</dbReference>
<dbReference type="Gene3D" id="2.30.240.10">
    <property type="entry name" value="At5g01610-like"/>
    <property type="match status" value="1"/>
</dbReference>
<dbReference type="PANTHER" id="PTHR31676">
    <property type="entry name" value="T31J12.3 PROTEIN-RELATED"/>
    <property type="match status" value="1"/>
</dbReference>
<organism evidence="2 3">
    <name type="scientific">Acer yangbiense</name>
    <dbReference type="NCBI Taxonomy" id="1000413"/>
    <lineage>
        <taxon>Eukaryota</taxon>
        <taxon>Viridiplantae</taxon>
        <taxon>Streptophyta</taxon>
        <taxon>Embryophyta</taxon>
        <taxon>Tracheophyta</taxon>
        <taxon>Spermatophyta</taxon>
        <taxon>Magnoliopsida</taxon>
        <taxon>eudicotyledons</taxon>
        <taxon>Gunneridae</taxon>
        <taxon>Pentapetalae</taxon>
        <taxon>rosids</taxon>
        <taxon>malvids</taxon>
        <taxon>Sapindales</taxon>
        <taxon>Sapindaceae</taxon>
        <taxon>Hippocastanoideae</taxon>
        <taxon>Acereae</taxon>
        <taxon>Acer</taxon>
    </lineage>
</organism>
<evidence type="ECO:0000313" key="2">
    <source>
        <dbReference type="EMBL" id="TXG63407.1"/>
    </source>
</evidence>
<keyword evidence="3" id="KW-1185">Reference proteome</keyword>
<keyword evidence="1" id="KW-0732">Signal</keyword>
<dbReference type="PANTHER" id="PTHR31676:SF173">
    <property type="entry name" value="DUF538 DOMAIN-CONTAINING PROTEIN"/>
    <property type="match status" value="1"/>
</dbReference>
<dbReference type="AlphaFoldDB" id="A0A5C7I244"/>
<dbReference type="InterPro" id="IPR007493">
    <property type="entry name" value="DUF538"/>
</dbReference>
<comment type="caution">
    <text evidence="2">The sequence shown here is derived from an EMBL/GenBank/DDBJ whole genome shotgun (WGS) entry which is preliminary data.</text>
</comment>
<dbReference type="Pfam" id="PF04398">
    <property type="entry name" value="DUF538"/>
    <property type="match status" value="1"/>
</dbReference>
<evidence type="ECO:0000256" key="1">
    <source>
        <dbReference type="SAM" id="SignalP"/>
    </source>
</evidence>
<feature type="signal peptide" evidence="1">
    <location>
        <begin position="1"/>
        <end position="21"/>
    </location>
</feature>
<dbReference type="SUPFAM" id="SSF141562">
    <property type="entry name" value="At5g01610-like"/>
    <property type="match status" value="1"/>
</dbReference>
<dbReference type="OrthoDB" id="1657436at2759"/>
<evidence type="ECO:0000313" key="3">
    <source>
        <dbReference type="Proteomes" id="UP000323000"/>
    </source>
</evidence>
<protein>
    <recommendedName>
        <fullName evidence="4">DUF538 domain-containing protein</fullName>
    </recommendedName>
</protein>
<proteinExistence type="predicted"/>